<dbReference type="AlphaFoldDB" id="A0AAD7NJU2"/>
<proteinExistence type="predicted"/>
<keyword evidence="2" id="KW-1185">Reference proteome</keyword>
<sequence length="286" mass="31779">MSCPVLWKHSHFCTERFRFLLNINTAPPELTNTRLVYLPILQQPASRILPSPAMNQSPGMSPNPNININIPGPGNELVCTAFRKEVAADLRMKAAIASAVQSHATPTPTPTTVPNEVYQRLDFTFGGFLRACQYRVQSFPPTEQYGSAKWKVYGKPRIIGVPESLIGYVEIDALVYADQERVQASLATGQLVLELMATAVEGNCFVRVGVEVHMVLNERHVVVGYVEYMLARAFSPESTSTALGHNNVLQEFRRRLIEPRMCSLGCGAWIPCMGPDHCLWHVLTPT</sequence>
<dbReference type="Proteomes" id="UP001215598">
    <property type="component" value="Unassembled WGS sequence"/>
</dbReference>
<gene>
    <name evidence="1" type="ORF">B0H16DRAFT_1527567</name>
</gene>
<evidence type="ECO:0000313" key="2">
    <source>
        <dbReference type="Proteomes" id="UP001215598"/>
    </source>
</evidence>
<organism evidence="1 2">
    <name type="scientific">Mycena metata</name>
    <dbReference type="NCBI Taxonomy" id="1033252"/>
    <lineage>
        <taxon>Eukaryota</taxon>
        <taxon>Fungi</taxon>
        <taxon>Dikarya</taxon>
        <taxon>Basidiomycota</taxon>
        <taxon>Agaricomycotina</taxon>
        <taxon>Agaricomycetes</taxon>
        <taxon>Agaricomycetidae</taxon>
        <taxon>Agaricales</taxon>
        <taxon>Marasmiineae</taxon>
        <taxon>Mycenaceae</taxon>
        <taxon>Mycena</taxon>
    </lineage>
</organism>
<evidence type="ECO:0000313" key="1">
    <source>
        <dbReference type="EMBL" id="KAJ7763343.1"/>
    </source>
</evidence>
<comment type="caution">
    <text evidence="1">The sequence shown here is derived from an EMBL/GenBank/DDBJ whole genome shotgun (WGS) entry which is preliminary data.</text>
</comment>
<accession>A0AAD7NJU2</accession>
<reference evidence="1" key="1">
    <citation type="submission" date="2023-03" db="EMBL/GenBank/DDBJ databases">
        <title>Massive genome expansion in bonnet fungi (Mycena s.s.) driven by repeated elements and novel gene families across ecological guilds.</title>
        <authorList>
            <consortium name="Lawrence Berkeley National Laboratory"/>
            <person name="Harder C.B."/>
            <person name="Miyauchi S."/>
            <person name="Viragh M."/>
            <person name="Kuo A."/>
            <person name="Thoen E."/>
            <person name="Andreopoulos B."/>
            <person name="Lu D."/>
            <person name="Skrede I."/>
            <person name="Drula E."/>
            <person name="Henrissat B."/>
            <person name="Morin E."/>
            <person name="Kohler A."/>
            <person name="Barry K."/>
            <person name="LaButti K."/>
            <person name="Morin E."/>
            <person name="Salamov A."/>
            <person name="Lipzen A."/>
            <person name="Mereny Z."/>
            <person name="Hegedus B."/>
            <person name="Baldrian P."/>
            <person name="Stursova M."/>
            <person name="Weitz H."/>
            <person name="Taylor A."/>
            <person name="Grigoriev I.V."/>
            <person name="Nagy L.G."/>
            <person name="Martin F."/>
            <person name="Kauserud H."/>
        </authorList>
    </citation>
    <scope>NUCLEOTIDE SEQUENCE</scope>
    <source>
        <strain evidence="1">CBHHK182m</strain>
    </source>
</reference>
<dbReference type="EMBL" id="JARKIB010000030">
    <property type="protein sequence ID" value="KAJ7763343.1"/>
    <property type="molecule type" value="Genomic_DNA"/>
</dbReference>
<name>A0AAD7NJU2_9AGAR</name>
<protein>
    <submittedName>
        <fullName evidence="1">Uncharacterized protein</fullName>
    </submittedName>
</protein>